<name>A0ABN2WR37_9MICO</name>
<dbReference type="CDD" id="cd00077">
    <property type="entry name" value="HDc"/>
    <property type="match status" value="1"/>
</dbReference>
<dbReference type="Pfam" id="PF13328">
    <property type="entry name" value="HD_4"/>
    <property type="match status" value="1"/>
</dbReference>
<proteinExistence type="predicted"/>
<dbReference type="Gene3D" id="1.10.3210.10">
    <property type="entry name" value="Hypothetical protein af1432"/>
    <property type="match status" value="1"/>
</dbReference>
<reference evidence="2 3" key="1">
    <citation type="journal article" date="2019" name="Int. J. Syst. Evol. Microbiol.">
        <title>The Global Catalogue of Microorganisms (GCM) 10K type strain sequencing project: providing services to taxonomists for standard genome sequencing and annotation.</title>
        <authorList>
            <consortium name="The Broad Institute Genomics Platform"/>
            <consortium name="The Broad Institute Genome Sequencing Center for Infectious Disease"/>
            <person name="Wu L."/>
            <person name="Ma J."/>
        </authorList>
    </citation>
    <scope>NUCLEOTIDE SEQUENCE [LARGE SCALE GENOMIC DNA]</scope>
    <source>
        <strain evidence="2 3">JCM 15900</strain>
    </source>
</reference>
<protein>
    <submittedName>
        <fullName evidence="2">HD domain-containing protein</fullName>
    </submittedName>
</protein>
<dbReference type="InterPro" id="IPR003607">
    <property type="entry name" value="HD/PDEase_dom"/>
</dbReference>
<evidence type="ECO:0000313" key="3">
    <source>
        <dbReference type="Proteomes" id="UP001500984"/>
    </source>
</evidence>
<comment type="caution">
    <text evidence="2">The sequence shown here is derived from an EMBL/GenBank/DDBJ whole genome shotgun (WGS) entry which is preliminary data.</text>
</comment>
<evidence type="ECO:0000259" key="1">
    <source>
        <dbReference type="SMART" id="SM00471"/>
    </source>
</evidence>
<feature type="domain" description="HD/PDEase" evidence="1">
    <location>
        <begin position="23"/>
        <end position="128"/>
    </location>
</feature>
<dbReference type="RefSeq" id="WP_291794387.1">
    <property type="nucleotide sequence ID" value="NZ_BAAAPZ010000006.1"/>
</dbReference>
<dbReference type="Proteomes" id="UP001500984">
    <property type="component" value="Unassembled WGS sequence"/>
</dbReference>
<accession>A0ABN2WR37</accession>
<evidence type="ECO:0000313" key="2">
    <source>
        <dbReference type="EMBL" id="GAA2097330.1"/>
    </source>
</evidence>
<gene>
    <name evidence="2" type="ORF">GCM10009823_17980</name>
</gene>
<dbReference type="SUPFAM" id="SSF109604">
    <property type="entry name" value="HD-domain/PDEase-like"/>
    <property type="match status" value="1"/>
</dbReference>
<sequence>MTTLAERAEALARSAHAGQTDKVGADYIGHPGRVAARTALIAPEAIREEAVAAAWLHDTVEDTEVSLRALREQGFPESVVDAVDRLSRRPGVTPEEYFARLRGSAVARIVKVADLIDNTTPERAAQLDAPTRERLQEKYTRSWQLILGEV</sequence>
<keyword evidence="3" id="KW-1185">Reference proteome</keyword>
<dbReference type="EMBL" id="BAAAPZ010000006">
    <property type="protein sequence ID" value="GAA2097330.1"/>
    <property type="molecule type" value="Genomic_DNA"/>
</dbReference>
<dbReference type="SMART" id="SM00471">
    <property type="entry name" value="HDc"/>
    <property type="match status" value="1"/>
</dbReference>
<organism evidence="2 3">
    <name type="scientific">Brevibacterium salitolerans</name>
    <dbReference type="NCBI Taxonomy" id="1403566"/>
    <lineage>
        <taxon>Bacteria</taxon>
        <taxon>Bacillati</taxon>
        <taxon>Actinomycetota</taxon>
        <taxon>Actinomycetes</taxon>
        <taxon>Micrococcales</taxon>
        <taxon>Brevibacteriaceae</taxon>
        <taxon>Brevibacterium</taxon>
    </lineage>
</organism>